<evidence type="ECO:0000313" key="2">
    <source>
        <dbReference type="EMBL" id="CAK9176742.1"/>
    </source>
</evidence>
<proteinExistence type="predicted"/>
<evidence type="ECO:0000256" key="1">
    <source>
        <dbReference type="SAM" id="MobiDB-lite"/>
    </source>
</evidence>
<reference evidence="2 3" key="1">
    <citation type="submission" date="2024-02" db="EMBL/GenBank/DDBJ databases">
        <authorList>
            <person name="Vignale AGUSTIN F."/>
            <person name="Sosa J E."/>
            <person name="Modenutti C."/>
        </authorList>
    </citation>
    <scope>NUCLEOTIDE SEQUENCE [LARGE SCALE GENOMIC DNA]</scope>
</reference>
<protein>
    <submittedName>
        <fullName evidence="2">Uncharacterized protein</fullName>
    </submittedName>
</protein>
<accession>A0ABC8UAU9</accession>
<keyword evidence="3" id="KW-1185">Reference proteome</keyword>
<feature type="non-terminal residue" evidence="2">
    <location>
        <position position="1"/>
    </location>
</feature>
<dbReference type="AlphaFoldDB" id="A0ABC8UAU9"/>
<feature type="compositionally biased region" description="Low complexity" evidence="1">
    <location>
        <begin position="32"/>
        <end position="43"/>
    </location>
</feature>
<gene>
    <name evidence="2" type="ORF">ILEXP_LOCUS46609</name>
</gene>
<feature type="region of interest" description="Disordered" evidence="1">
    <location>
        <begin position="32"/>
        <end position="53"/>
    </location>
</feature>
<evidence type="ECO:0000313" key="3">
    <source>
        <dbReference type="Proteomes" id="UP001642360"/>
    </source>
</evidence>
<organism evidence="2 3">
    <name type="scientific">Ilex paraguariensis</name>
    <name type="common">yerba mate</name>
    <dbReference type="NCBI Taxonomy" id="185542"/>
    <lineage>
        <taxon>Eukaryota</taxon>
        <taxon>Viridiplantae</taxon>
        <taxon>Streptophyta</taxon>
        <taxon>Embryophyta</taxon>
        <taxon>Tracheophyta</taxon>
        <taxon>Spermatophyta</taxon>
        <taxon>Magnoliopsida</taxon>
        <taxon>eudicotyledons</taxon>
        <taxon>Gunneridae</taxon>
        <taxon>Pentapetalae</taxon>
        <taxon>asterids</taxon>
        <taxon>campanulids</taxon>
        <taxon>Aquifoliales</taxon>
        <taxon>Aquifoliaceae</taxon>
        <taxon>Ilex</taxon>
    </lineage>
</organism>
<dbReference type="Proteomes" id="UP001642360">
    <property type="component" value="Unassembled WGS sequence"/>
</dbReference>
<name>A0ABC8UAU9_9AQUA</name>
<dbReference type="EMBL" id="CAUOFW020006902">
    <property type="protein sequence ID" value="CAK9176742.1"/>
    <property type="molecule type" value="Genomic_DNA"/>
</dbReference>
<sequence>VAFRERREGLKATLHKEVTALSKKDLNILFPPETSTLPSPTTPQVANNSSGLPGHSHEALILLCNVAKAKSIEVFEAIEVAWFEKVRTEEENALLKSKLVATTKRCSKLEAEMKAKDQTIVEL</sequence>
<comment type="caution">
    <text evidence="2">The sequence shown here is derived from an EMBL/GenBank/DDBJ whole genome shotgun (WGS) entry which is preliminary data.</text>
</comment>